<feature type="domain" description="Protein kinase" evidence="6">
    <location>
        <begin position="690"/>
        <end position="951"/>
    </location>
</feature>
<reference evidence="8 9" key="1">
    <citation type="submission" date="2018-03" db="EMBL/GenBank/DDBJ databases">
        <title>Draft genome sequence of Rohu Carp (Labeo rohita).</title>
        <authorList>
            <person name="Das P."/>
            <person name="Kushwaha B."/>
            <person name="Joshi C.G."/>
            <person name="Kumar D."/>
            <person name="Nagpure N.S."/>
            <person name="Sahoo L."/>
            <person name="Das S.P."/>
            <person name="Bit A."/>
            <person name="Patnaik S."/>
            <person name="Meher P.K."/>
            <person name="Jayasankar P."/>
            <person name="Koringa P.G."/>
            <person name="Patel N.V."/>
            <person name="Hinsu A.T."/>
            <person name="Kumar R."/>
            <person name="Pandey M."/>
            <person name="Agarwal S."/>
            <person name="Srivastava S."/>
            <person name="Singh M."/>
            <person name="Iquebal M.A."/>
            <person name="Jaiswal S."/>
            <person name="Angadi U.B."/>
            <person name="Kumar N."/>
            <person name="Raza M."/>
            <person name="Shah T.M."/>
            <person name="Rai A."/>
            <person name="Jena J.K."/>
        </authorList>
    </citation>
    <scope>NUCLEOTIDE SEQUENCE [LARGE SCALE GENOMIC DNA]</scope>
    <source>
        <strain evidence="8">DASCIFA01</strain>
        <tissue evidence="8">Testis</tissue>
    </source>
</reference>
<organism evidence="8 9">
    <name type="scientific">Labeo rohita</name>
    <name type="common">Indian major carp</name>
    <name type="synonym">Cyprinus rohita</name>
    <dbReference type="NCBI Taxonomy" id="84645"/>
    <lineage>
        <taxon>Eukaryota</taxon>
        <taxon>Metazoa</taxon>
        <taxon>Chordata</taxon>
        <taxon>Craniata</taxon>
        <taxon>Vertebrata</taxon>
        <taxon>Euteleostomi</taxon>
        <taxon>Actinopterygii</taxon>
        <taxon>Neopterygii</taxon>
        <taxon>Teleostei</taxon>
        <taxon>Ostariophysi</taxon>
        <taxon>Cypriniformes</taxon>
        <taxon>Cyprinidae</taxon>
        <taxon>Labeoninae</taxon>
        <taxon>Labeonini</taxon>
        <taxon>Labeo</taxon>
    </lineage>
</organism>
<evidence type="ECO:0000256" key="2">
    <source>
        <dbReference type="ARBA" id="ARBA00022840"/>
    </source>
</evidence>
<protein>
    <submittedName>
        <fullName evidence="8">Serine threonine-kinase endoribonuclease ire-1-like isoform X1</fullName>
    </submittedName>
</protein>
<dbReference type="PROSITE" id="PS50209">
    <property type="entry name" value="CARD"/>
    <property type="match status" value="2"/>
</dbReference>
<dbReference type="PROSITE" id="PS00108">
    <property type="entry name" value="PROTEIN_KINASE_ST"/>
    <property type="match status" value="2"/>
</dbReference>
<dbReference type="PANTHER" id="PTHR13954">
    <property type="entry name" value="IRE1-RELATED"/>
    <property type="match status" value="1"/>
</dbReference>
<dbReference type="SUPFAM" id="SSF47986">
    <property type="entry name" value="DEATH domain"/>
    <property type="match status" value="2"/>
</dbReference>
<feature type="binding site" evidence="3">
    <location>
        <position position="722"/>
    </location>
    <ligand>
        <name>ATP</name>
        <dbReference type="ChEBI" id="CHEBI:30616"/>
    </ligand>
</feature>
<keyword evidence="9" id="KW-1185">Reference proteome</keyword>
<feature type="domain" description="Protein kinase" evidence="6">
    <location>
        <begin position="157"/>
        <end position="408"/>
    </location>
</feature>
<dbReference type="GO" id="GO:1990604">
    <property type="term" value="C:IRE1-TRAF2-ASK1 complex"/>
    <property type="evidence" value="ECO:0007669"/>
    <property type="project" value="TreeGrafter"/>
</dbReference>
<gene>
    <name evidence="8" type="ORF">ROHU_003777</name>
</gene>
<dbReference type="GO" id="GO:0070059">
    <property type="term" value="P:intrinsic apoptotic signaling pathway in response to endoplasmic reticulum stress"/>
    <property type="evidence" value="ECO:0007669"/>
    <property type="project" value="TreeGrafter"/>
</dbReference>
<feature type="domain" description="CARD" evidence="7">
    <location>
        <begin position="544"/>
        <end position="624"/>
    </location>
</feature>
<dbReference type="EMBL" id="QBIY01011118">
    <property type="protein sequence ID" value="RXN35462.1"/>
    <property type="molecule type" value="Genomic_DNA"/>
</dbReference>
<evidence type="ECO:0000256" key="1">
    <source>
        <dbReference type="ARBA" id="ARBA00022741"/>
    </source>
</evidence>
<keyword evidence="2 3" id="KW-0067">ATP-binding</keyword>
<dbReference type="PROSITE" id="PS00107">
    <property type="entry name" value="PROTEIN_KINASE_ATP"/>
    <property type="match status" value="2"/>
</dbReference>
<comment type="caution">
    <text evidence="8">The sequence shown here is derived from an EMBL/GenBank/DDBJ whole genome shotgun (WGS) entry which is preliminary data.</text>
</comment>
<name>A0A498NTK2_LABRO</name>
<proteinExistence type="evidence at protein level"/>
<dbReference type="InterPro" id="IPR011009">
    <property type="entry name" value="Kinase-like_dom_sf"/>
</dbReference>
<feature type="binding site" evidence="3">
    <location>
        <position position="185"/>
    </location>
    <ligand>
        <name>ATP</name>
        <dbReference type="ChEBI" id="CHEBI:30616"/>
    </ligand>
</feature>
<sequence>MEHRHAEFVDTHYDALIQRVTSVMPITDKMYESRNLTWEVYSKITKAISKKSQIRELLNAVKSGGPALKSAFYKVLRDVQPEVIQELEGSSSQTDHEKQVTESHHQKVETEKEEVKTHRPENNIIRWNPSSIKYRSEIEELRKDSCRKKVGNLYFSRSNKYIIGSGGSGTVYLGLKEDGTEVAIKRITKDQQKSKDFENELKHLRDLNLESKNIVRYVDLAEDEDFYYLALQLCEYDMEDYMENLRQEEQKDKALRRIVKEILLGLQVLHQAEVIHRDIKPGNVLIDSGKNARLADFGLSRKLEEGRSTVHTARAGTLGWEATEILNQDTGYKKSSDIQVAGMLMYYILSDGKHPFGDIKDREENIKKGQHSLEDLQDIVAKDLIEWMINKEPAERLTIDEVLRHPYFWDDDSKDAVLRKLGDRPEIQNYEILAKLHKLYIEKGNTEETDPTVALNINEAFSELKIENEKKRNDILTIVGVDLKNLWKLFKTAEEITEGKHFSNWKSELLKIWPDINKKLPEDVLGLLRVLRNKLVHANFTETEEKQWIIARVTSVMPITDKLYQNRVLTREVYSKITNAPTPQAKMRELLYSVKAGGPEVKSALYKALKEYEPYLTQHLEGSSSQAGHEKQVTESHSQRAEVEKYQAKTHRPENNIIRWNPSSIKYRSEIEVLWKDSRRKKVGNLYFSRSSKCIIGSGGSGTVYLGLKEDGTEVAIKRIIKDHRKSKDFENELKHLRDLNLESKNIVRYVDLAEDEDFYYLALQLCEYDMEDYMENLRQEEHKEKALRRIVKEILLGLQVLHRAGVIHRDIKPGNVLIDSGKNARLADFGLSRKLEEGRSTVHTARAGTLGWEATEILNQDAGYKKSSDIQVAGMLVYYILSDGKHPFGDVKDREENIKKGQHSLEDLQDIVAKDLIEWMINKEPAERLTIDELIDEWSDINKDLPEDLLGLLRVFRNKLTHGSIDPSHTFNSSYLKLLLKGYRPCYDSENRVRLTGIKLEGETTDNTDRAGTQDWDATEDLGKENKYTMRSDIKLIDEWPDINKDLPEDLIGLLRVFRNKLTHGGFDEQMFDRFPDFFISLHRLAIDMGWDCTWS</sequence>
<dbReference type="InterPro" id="IPR000719">
    <property type="entry name" value="Prot_kinase_dom"/>
</dbReference>
<dbReference type="InterPro" id="IPR008271">
    <property type="entry name" value="Ser/Thr_kinase_AS"/>
</dbReference>
<dbReference type="InterPro" id="IPR001315">
    <property type="entry name" value="CARD"/>
</dbReference>
<keyword evidence="10" id="KW-1267">Proteomics identification</keyword>
<dbReference type="SMART" id="SM00220">
    <property type="entry name" value="S_TKc"/>
    <property type="match status" value="2"/>
</dbReference>
<evidence type="ECO:0000256" key="3">
    <source>
        <dbReference type="PROSITE-ProRule" id="PRU10141"/>
    </source>
</evidence>
<dbReference type="GO" id="GO:0036498">
    <property type="term" value="P:IRE1-mediated unfolded protein response"/>
    <property type="evidence" value="ECO:0007669"/>
    <property type="project" value="TreeGrafter"/>
</dbReference>
<keyword evidence="4" id="KW-0175">Coiled coil</keyword>
<dbReference type="Pfam" id="PF00069">
    <property type="entry name" value="Pkinase"/>
    <property type="match status" value="2"/>
</dbReference>
<dbReference type="InterPro" id="IPR017441">
    <property type="entry name" value="Protein_kinase_ATP_BS"/>
</dbReference>
<dbReference type="SUPFAM" id="SSF56112">
    <property type="entry name" value="Protein kinase-like (PK-like)"/>
    <property type="match status" value="2"/>
</dbReference>
<dbReference type="Proteomes" id="UP000290572">
    <property type="component" value="Unassembled WGS sequence"/>
</dbReference>
<keyword evidence="8" id="KW-0418">Kinase</keyword>
<evidence type="ECO:0000313" key="8">
    <source>
        <dbReference type="EMBL" id="RXN35462.1"/>
    </source>
</evidence>
<dbReference type="GO" id="GO:0004674">
    <property type="term" value="F:protein serine/threonine kinase activity"/>
    <property type="evidence" value="ECO:0007669"/>
    <property type="project" value="InterPro"/>
</dbReference>
<feature type="compositionally biased region" description="Basic and acidic residues" evidence="5">
    <location>
        <begin position="628"/>
        <end position="639"/>
    </location>
</feature>
<dbReference type="GO" id="GO:0051082">
    <property type="term" value="F:unfolded protein binding"/>
    <property type="evidence" value="ECO:0007669"/>
    <property type="project" value="TreeGrafter"/>
</dbReference>
<dbReference type="PROSITE" id="PS50011">
    <property type="entry name" value="PROTEIN_KINASE_DOM"/>
    <property type="match status" value="2"/>
</dbReference>
<dbReference type="GO" id="GO:0004521">
    <property type="term" value="F:RNA endonuclease activity"/>
    <property type="evidence" value="ECO:0007669"/>
    <property type="project" value="InterPro"/>
</dbReference>
<dbReference type="InterPro" id="IPR011029">
    <property type="entry name" value="DEATH-like_dom_sf"/>
</dbReference>
<dbReference type="InterPro" id="IPR045133">
    <property type="entry name" value="IRE1/2-like"/>
</dbReference>
<feature type="region of interest" description="Disordered" evidence="5">
    <location>
        <begin position="87"/>
        <end position="117"/>
    </location>
</feature>
<dbReference type="GO" id="GO:0005524">
    <property type="term" value="F:ATP binding"/>
    <property type="evidence" value="ECO:0007669"/>
    <property type="project" value="UniProtKB-UniRule"/>
</dbReference>
<dbReference type="PANTHER" id="PTHR13954:SF28">
    <property type="match status" value="1"/>
</dbReference>
<evidence type="ECO:0000259" key="7">
    <source>
        <dbReference type="PROSITE" id="PS50209"/>
    </source>
</evidence>
<dbReference type="Pfam" id="PF00619">
    <property type="entry name" value="CARD"/>
    <property type="match status" value="2"/>
</dbReference>
<feature type="compositionally biased region" description="Basic and acidic residues" evidence="5">
    <location>
        <begin position="94"/>
        <end position="117"/>
    </location>
</feature>
<feature type="domain" description="CARD" evidence="7">
    <location>
        <begin position="1"/>
        <end position="91"/>
    </location>
</feature>
<dbReference type="STRING" id="84645.A0A498NTK2"/>
<feature type="region of interest" description="Disordered" evidence="5">
    <location>
        <begin position="620"/>
        <end position="639"/>
    </location>
</feature>
<keyword evidence="8" id="KW-0808">Transferase</keyword>
<feature type="coiled-coil region" evidence="4">
    <location>
        <begin position="231"/>
        <end position="258"/>
    </location>
</feature>
<evidence type="ECO:0007829" key="10">
    <source>
        <dbReference type="PeptideAtlas" id="A0A498NTK2"/>
    </source>
</evidence>
<dbReference type="Gene3D" id="1.10.510.10">
    <property type="entry name" value="Transferase(Phosphotransferase) domain 1"/>
    <property type="match status" value="2"/>
</dbReference>
<evidence type="ECO:0000256" key="4">
    <source>
        <dbReference type="SAM" id="Coils"/>
    </source>
</evidence>
<evidence type="ECO:0000256" key="5">
    <source>
        <dbReference type="SAM" id="MobiDB-lite"/>
    </source>
</evidence>
<keyword evidence="1 3" id="KW-0547">Nucleotide-binding</keyword>
<dbReference type="AlphaFoldDB" id="A0A498NTK2"/>
<evidence type="ECO:0000313" key="9">
    <source>
        <dbReference type="Proteomes" id="UP000290572"/>
    </source>
</evidence>
<evidence type="ECO:0000259" key="6">
    <source>
        <dbReference type="PROSITE" id="PS50011"/>
    </source>
</evidence>
<accession>A0A498NTK2</accession>
<dbReference type="Gene3D" id="1.10.533.10">
    <property type="entry name" value="Death Domain, Fas"/>
    <property type="match status" value="2"/>
</dbReference>
<dbReference type="GO" id="GO:0042981">
    <property type="term" value="P:regulation of apoptotic process"/>
    <property type="evidence" value="ECO:0007669"/>
    <property type="project" value="InterPro"/>
</dbReference>